<evidence type="ECO:0000256" key="5">
    <source>
        <dbReference type="ARBA" id="ARBA00022882"/>
    </source>
</evidence>
<accession>C1N8Z8</accession>
<evidence type="ECO:0000256" key="7">
    <source>
        <dbReference type="ARBA" id="ARBA00022989"/>
    </source>
</evidence>
<name>C1N8Z8_MICPC</name>
<keyword evidence="8 11" id="KW-0406">Ion transport</keyword>
<proteinExistence type="inferred from homology"/>
<sequence length="634" mass="67192">MGFGTVSPQSDASYALAVSQCFLGVLLNVFMFTFVITKFQRPLAHVVLAEKACVCTRGGELFVLVRVGNLRCNTLHKGEVTMTLLRRKRTAEGESFLDRVSLKVFEQPRTLTAVATVAHKVERSGPGAVFEDLYGGGKTPEELADLLLQVVVTAYDPIYDSDVCAVKVYTAEDFAIDATYAGVMTTDDRGVGVVNFDKIHDVEPVLRKVFKARDPKPEWLEKVNPKKETPAARLPGRVEWIAGTDAIIDALRDADDGFAEVMRRKRADVTAADEKLLKSVIYVWIAGCCCGPETSLKEAVAAGGIVAWCLGEAALVDADVMAAIKREVEVEKEEAERAKKRAEEEAAAKAKARADADAGGEEEKEEKAGAAAAAAEDVELEDEAPSPPPKPPPSAGDGLPTVRVLANAKIAKMFATLERLVSSPPSSSAAADASDDASSSSSSSSSRLFLCGDKPGQLDFYCAADVFLLFDDAGAKFLAASGITARPGGAAERWYARMRAVDHFRVPRFQSRHTSTPFNSASDAIKLRPDVRSYGTTLRSGLGAGNSDGAVASNRTIFAKMIAWNPLGFPKREDCERCLVAMRRKHPAAAHPDRGGGGGGGDGEAAAGDDAVGGGAGGGGAMTRTDNALAKLCV</sequence>
<dbReference type="STRING" id="564608.C1N8Z8"/>
<evidence type="ECO:0000259" key="14">
    <source>
        <dbReference type="Pfam" id="PF17655"/>
    </source>
</evidence>
<dbReference type="AlphaFoldDB" id="C1N8Z8"/>
<dbReference type="RefSeq" id="XP_003064369.1">
    <property type="nucleotide sequence ID" value="XM_003064323.1"/>
</dbReference>
<keyword evidence="10 11" id="KW-0407">Ion channel</keyword>
<evidence type="ECO:0000256" key="13">
    <source>
        <dbReference type="SAM" id="Phobius"/>
    </source>
</evidence>
<gene>
    <name evidence="15" type="ORF">MICPUCDRAFT_43452</name>
</gene>
<dbReference type="Gene3D" id="2.60.40.1400">
    <property type="entry name" value="G protein-activated inward rectifier potassium channel 1"/>
    <property type="match status" value="1"/>
</dbReference>
<dbReference type="GO" id="GO:0005242">
    <property type="term" value="F:inward rectifier potassium channel activity"/>
    <property type="evidence" value="ECO:0007669"/>
    <property type="project" value="InterPro"/>
</dbReference>
<reference evidence="15 16" key="1">
    <citation type="journal article" date="2009" name="Science">
        <title>Green evolution and dynamic adaptations revealed by genomes of the marine picoeukaryotes Micromonas.</title>
        <authorList>
            <person name="Worden A.Z."/>
            <person name="Lee J.H."/>
            <person name="Mock T."/>
            <person name="Rouze P."/>
            <person name="Simmons M.P."/>
            <person name="Aerts A.L."/>
            <person name="Allen A.E."/>
            <person name="Cuvelier M.L."/>
            <person name="Derelle E."/>
            <person name="Everett M.V."/>
            <person name="Foulon E."/>
            <person name="Grimwood J."/>
            <person name="Gundlach H."/>
            <person name="Henrissat B."/>
            <person name="Napoli C."/>
            <person name="McDonald S.M."/>
            <person name="Parker M.S."/>
            <person name="Rombauts S."/>
            <person name="Salamov A."/>
            <person name="Von Dassow P."/>
            <person name="Badger J.H."/>
            <person name="Coutinho P.M."/>
            <person name="Demir E."/>
            <person name="Dubchak I."/>
            <person name="Gentemann C."/>
            <person name="Eikrem W."/>
            <person name="Gready J.E."/>
            <person name="John U."/>
            <person name="Lanier W."/>
            <person name="Lindquist E.A."/>
            <person name="Lucas S."/>
            <person name="Mayer K.F."/>
            <person name="Moreau H."/>
            <person name="Not F."/>
            <person name="Otillar R."/>
            <person name="Panaud O."/>
            <person name="Pangilinan J."/>
            <person name="Paulsen I."/>
            <person name="Piegu B."/>
            <person name="Poliakov A."/>
            <person name="Robbens S."/>
            <person name="Schmutz J."/>
            <person name="Toulza E."/>
            <person name="Wyss T."/>
            <person name="Zelensky A."/>
            <person name="Zhou K."/>
            <person name="Armbrust E.V."/>
            <person name="Bhattacharya D."/>
            <person name="Goodenough U.W."/>
            <person name="Van de Peer Y."/>
            <person name="Grigoriev I.V."/>
        </authorList>
    </citation>
    <scope>NUCLEOTIDE SEQUENCE [LARGE SCALE GENOMIC DNA]</scope>
    <source>
        <strain evidence="15 16">CCMP1545</strain>
    </source>
</reference>
<evidence type="ECO:0000256" key="12">
    <source>
        <dbReference type="SAM" id="MobiDB-lite"/>
    </source>
</evidence>
<evidence type="ECO:0000313" key="16">
    <source>
        <dbReference type="Proteomes" id="UP000001876"/>
    </source>
</evidence>
<evidence type="ECO:0000256" key="1">
    <source>
        <dbReference type="ARBA" id="ARBA00004141"/>
    </source>
</evidence>
<keyword evidence="16" id="KW-1185">Reference proteome</keyword>
<keyword evidence="2 11" id="KW-0813">Transport</keyword>
<evidence type="ECO:0000256" key="2">
    <source>
        <dbReference type="ARBA" id="ARBA00022448"/>
    </source>
</evidence>
<keyword evidence="4 11" id="KW-0812">Transmembrane</keyword>
<dbReference type="Proteomes" id="UP000001876">
    <property type="component" value="Unassembled WGS sequence"/>
</dbReference>
<evidence type="ECO:0000256" key="11">
    <source>
        <dbReference type="RuleBase" id="RU003822"/>
    </source>
</evidence>
<dbReference type="GO" id="GO:0034702">
    <property type="term" value="C:monoatomic ion channel complex"/>
    <property type="evidence" value="ECO:0007669"/>
    <property type="project" value="UniProtKB-KW"/>
</dbReference>
<organism evidence="16">
    <name type="scientific">Micromonas pusilla (strain CCMP1545)</name>
    <name type="common">Picoplanktonic green alga</name>
    <dbReference type="NCBI Taxonomy" id="564608"/>
    <lineage>
        <taxon>Eukaryota</taxon>
        <taxon>Viridiplantae</taxon>
        <taxon>Chlorophyta</taxon>
        <taxon>Mamiellophyceae</taxon>
        <taxon>Mamiellales</taxon>
        <taxon>Mamiellaceae</taxon>
        <taxon>Micromonas</taxon>
    </lineage>
</organism>
<dbReference type="PANTHER" id="PTHR11767:SF102">
    <property type="entry name" value="INWARDLY RECTIFYING POTASSIUM CHANNEL 1, ISOFORM F"/>
    <property type="match status" value="1"/>
</dbReference>
<comment type="subcellular location">
    <subcellularLocation>
        <location evidence="1 11">Membrane</location>
        <topology evidence="1 11">Multi-pass membrane protein</topology>
    </subcellularLocation>
</comment>
<evidence type="ECO:0000256" key="4">
    <source>
        <dbReference type="ARBA" id="ARBA00022692"/>
    </source>
</evidence>
<evidence type="ECO:0000256" key="3">
    <source>
        <dbReference type="ARBA" id="ARBA00022538"/>
    </source>
</evidence>
<feature type="transmembrane region" description="Helical" evidence="13">
    <location>
        <begin position="12"/>
        <end position="36"/>
    </location>
</feature>
<feature type="region of interest" description="Disordered" evidence="12">
    <location>
        <begin position="339"/>
        <end position="400"/>
    </location>
</feature>
<dbReference type="KEGG" id="mpp:MICPUCDRAFT_43452"/>
<dbReference type="InterPro" id="IPR014756">
    <property type="entry name" value="Ig_E-set"/>
</dbReference>
<dbReference type="GO" id="GO:1990573">
    <property type="term" value="P:potassium ion import across plasma membrane"/>
    <property type="evidence" value="ECO:0007669"/>
    <property type="project" value="TreeGrafter"/>
</dbReference>
<feature type="region of interest" description="Disordered" evidence="12">
    <location>
        <begin position="423"/>
        <end position="446"/>
    </location>
</feature>
<dbReference type="InterPro" id="IPR016449">
    <property type="entry name" value="K_chnl_inward-rec_Kir"/>
</dbReference>
<evidence type="ECO:0000313" key="15">
    <source>
        <dbReference type="EMBL" id="EEH51274.1"/>
    </source>
</evidence>
<dbReference type="GO" id="GO:0034765">
    <property type="term" value="P:regulation of monoatomic ion transmembrane transport"/>
    <property type="evidence" value="ECO:0007669"/>
    <property type="project" value="TreeGrafter"/>
</dbReference>
<feature type="region of interest" description="Disordered" evidence="12">
    <location>
        <begin position="586"/>
        <end position="611"/>
    </location>
</feature>
<dbReference type="OMA" id="LRCNTLH"/>
<dbReference type="OrthoDB" id="273257at2759"/>
<dbReference type="PANTHER" id="PTHR11767">
    <property type="entry name" value="INWARD RECTIFIER POTASSIUM CHANNEL"/>
    <property type="match status" value="1"/>
</dbReference>
<keyword evidence="6 11" id="KW-0630">Potassium</keyword>
<dbReference type="Pfam" id="PF17655">
    <property type="entry name" value="IRK_C"/>
    <property type="match status" value="1"/>
</dbReference>
<feature type="compositionally biased region" description="Pro residues" evidence="12">
    <location>
        <begin position="385"/>
        <end position="394"/>
    </location>
</feature>
<feature type="domain" description="Inward rectifier potassium channel C-terminal" evidence="14">
    <location>
        <begin position="49"/>
        <end position="126"/>
    </location>
</feature>
<dbReference type="SUPFAM" id="SSF81296">
    <property type="entry name" value="E set domains"/>
    <property type="match status" value="1"/>
</dbReference>
<feature type="compositionally biased region" description="Basic and acidic residues" evidence="12">
    <location>
        <begin position="339"/>
        <end position="356"/>
    </location>
</feature>
<dbReference type="GeneID" id="9689969"/>
<keyword evidence="7 13" id="KW-1133">Transmembrane helix</keyword>
<evidence type="ECO:0000256" key="8">
    <source>
        <dbReference type="ARBA" id="ARBA00023065"/>
    </source>
</evidence>
<dbReference type="InterPro" id="IPR041647">
    <property type="entry name" value="IRK_C"/>
</dbReference>
<protein>
    <submittedName>
        <fullName evidence="15">Inward rectifier K+ channel family</fullName>
    </submittedName>
</protein>
<dbReference type="GO" id="GO:0005886">
    <property type="term" value="C:plasma membrane"/>
    <property type="evidence" value="ECO:0007669"/>
    <property type="project" value="TreeGrafter"/>
</dbReference>
<evidence type="ECO:0000256" key="9">
    <source>
        <dbReference type="ARBA" id="ARBA00023136"/>
    </source>
</evidence>
<keyword evidence="9 13" id="KW-0472">Membrane</keyword>
<evidence type="ECO:0000256" key="6">
    <source>
        <dbReference type="ARBA" id="ARBA00022958"/>
    </source>
</evidence>
<evidence type="ECO:0000256" key="10">
    <source>
        <dbReference type="ARBA" id="ARBA00023303"/>
    </source>
</evidence>
<dbReference type="EMBL" id="GG663751">
    <property type="protein sequence ID" value="EEH51274.1"/>
    <property type="molecule type" value="Genomic_DNA"/>
</dbReference>
<keyword evidence="5 11" id="KW-0851">Voltage-gated channel</keyword>
<keyword evidence="3 11" id="KW-0633">Potassium transport</keyword>
<comment type="similarity">
    <text evidence="11">Belongs to the inward rectifier-type potassium channel (TC 1.A.2.1) family.</text>
</comment>
<dbReference type="InterPro" id="IPR013518">
    <property type="entry name" value="K_chnl_inward-rec_Kir_cyto"/>
</dbReference>